<dbReference type="Gene3D" id="3.40.1190.20">
    <property type="match status" value="1"/>
</dbReference>
<dbReference type="InterPro" id="IPR017953">
    <property type="entry name" value="Carbohydrate_kinase_pred_CS"/>
</dbReference>
<dbReference type="Gene3D" id="3.40.50.10260">
    <property type="entry name" value="YjeF N-terminal domain"/>
    <property type="match status" value="1"/>
</dbReference>
<evidence type="ECO:0000256" key="11">
    <source>
        <dbReference type="ARBA" id="ARBA00023235"/>
    </source>
</evidence>
<evidence type="ECO:0000256" key="15">
    <source>
        <dbReference type="ARBA" id="ARBA00048238"/>
    </source>
</evidence>
<feature type="binding site" evidence="18">
    <location>
        <position position="171"/>
    </location>
    <ligand>
        <name>K(+)</name>
        <dbReference type="ChEBI" id="CHEBI:29103"/>
    </ligand>
</feature>
<keyword evidence="11 18" id="KW-0413">Isomerase</keyword>
<comment type="subunit">
    <text evidence="17">Homotetramer.</text>
</comment>
<dbReference type="GO" id="GO:0052856">
    <property type="term" value="F:NAD(P)HX epimerase activity"/>
    <property type="evidence" value="ECO:0007669"/>
    <property type="project" value="UniProtKB-UniRule"/>
</dbReference>
<proteinExistence type="inferred from homology"/>
<feature type="binding site" evidence="18">
    <location>
        <position position="72"/>
    </location>
    <ligand>
        <name>K(+)</name>
        <dbReference type="ChEBI" id="CHEBI:29103"/>
    </ligand>
</feature>
<dbReference type="InterPro" id="IPR000631">
    <property type="entry name" value="CARKD"/>
</dbReference>
<evidence type="ECO:0000256" key="18">
    <source>
        <dbReference type="HAMAP-Rule" id="MF_01966"/>
    </source>
</evidence>
<feature type="binding site" evidence="18">
    <location>
        <position position="168"/>
    </location>
    <ligand>
        <name>(6S)-NADPHX</name>
        <dbReference type="ChEBI" id="CHEBI:64076"/>
    </ligand>
</feature>
<evidence type="ECO:0000256" key="3">
    <source>
        <dbReference type="ARBA" id="ARBA00006001"/>
    </source>
</evidence>
<comment type="function">
    <text evidence="17">Catalyzes the dehydration of the S-form of NAD(P)HX at the expense of ADP, which is converted to AMP. Together with NAD(P)HX epimerase, which catalyzes the epimerization of the S- and R-forms, the enzyme allows the repair of both epimers of NAD(P)HX, a damaged form of NAD(P)H that is a result of enzymatic or heat-dependent hydration.</text>
</comment>
<evidence type="ECO:0000256" key="2">
    <source>
        <dbReference type="ARBA" id="ARBA00000909"/>
    </source>
</evidence>
<evidence type="ECO:0000256" key="10">
    <source>
        <dbReference type="ARBA" id="ARBA00023027"/>
    </source>
</evidence>
<evidence type="ECO:0000256" key="1">
    <source>
        <dbReference type="ARBA" id="ARBA00000013"/>
    </source>
</evidence>
<feature type="binding site" evidence="17">
    <location>
        <position position="442"/>
    </location>
    <ligand>
        <name>(6S)-NADPHX</name>
        <dbReference type="ChEBI" id="CHEBI:64076"/>
    </ligand>
</feature>
<dbReference type="GO" id="GO:0052855">
    <property type="term" value="F:ADP-dependent NAD(P)H-hydrate dehydratase activity"/>
    <property type="evidence" value="ECO:0007669"/>
    <property type="project" value="UniProtKB-UniRule"/>
</dbReference>
<dbReference type="GO" id="GO:0110051">
    <property type="term" value="P:metabolite repair"/>
    <property type="evidence" value="ECO:0007669"/>
    <property type="project" value="TreeGrafter"/>
</dbReference>
<dbReference type="KEGG" id="lbq:CKQ53_03040"/>
<evidence type="ECO:0000256" key="14">
    <source>
        <dbReference type="ARBA" id="ARBA00025153"/>
    </source>
</evidence>
<dbReference type="AlphaFoldDB" id="A0AAD0SDN6"/>
<reference evidence="22 23" key="1">
    <citation type="submission" date="2017-08" db="EMBL/GenBank/DDBJ databases">
        <title>Comparative genomics of bacteria isolated from necrotic lesions of AOD affected trees.</title>
        <authorList>
            <person name="Doonan J."/>
            <person name="Denman S."/>
            <person name="McDonald J.E."/>
        </authorList>
    </citation>
    <scope>NUCLEOTIDE SEQUENCE [LARGE SCALE GENOMIC DNA]</scope>
    <source>
        <strain evidence="22 23">477</strain>
    </source>
</reference>
<evidence type="ECO:0000256" key="5">
    <source>
        <dbReference type="ARBA" id="ARBA00022723"/>
    </source>
</evidence>
<comment type="similarity">
    <text evidence="3 19">In the N-terminal section; belongs to the NnrE/AIBP family.</text>
</comment>
<evidence type="ECO:0000256" key="6">
    <source>
        <dbReference type="ARBA" id="ARBA00022741"/>
    </source>
</evidence>
<feature type="domain" description="YjeF N-terminal" evidence="21">
    <location>
        <begin position="23"/>
        <end position="225"/>
    </location>
</feature>
<dbReference type="Proteomes" id="UP000263881">
    <property type="component" value="Chromosome"/>
</dbReference>
<feature type="binding site" evidence="17">
    <location>
        <position position="375"/>
    </location>
    <ligand>
        <name>(6S)-NADPHX</name>
        <dbReference type="ChEBI" id="CHEBI:64076"/>
    </ligand>
</feature>
<keyword evidence="6 17" id="KW-0547">Nucleotide-binding</keyword>
<feature type="binding site" evidence="18">
    <location>
        <position position="150"/>
    </location>
    <ligand>
        <name>(6S)-NADPHX</name>
        <dbReference type="ChEBI" id="CHEBI:64076"/>
    </ligand>
</feature>
<dbReference type="HAMAP" id="MF_01966">
    <property type="entry name" value="NADHX_epimerase"/>
    <property type="match status" value="1"/>
</dbReference>
<keyword evidence="10 17" id="KW-0520">NAD</keyword>
<dbReference type="GO" id="GO:0046872">
    <property type="term" value="F:metal ion binding"/>
    <property type="evidence" value="ECO:0007669"/>
    <property type="project" value="UniProtKB-UniRule"/>
</dbReference>
<organism evidence="22 23">
    <name type="scientific">Lonsdalea britannica</name>
    <dbReference type="NCBI Taxonomy" id="1082704"/>
    <lineage>
        <taxon>Bacteria</taxon>
        <taxon>Pseudomonadati</taxon>
        <taxon>Pseudomonadota</taxon>
        <taxon>Gammaproteobacteria</taxon>
        <taxon>Enterobacterales</taxon>
        <taxon>Pectobacteriaceae</taxon>
        <taxon>Lonsdalea</taxon>
    </lineage>
</organism>
<comment type="similarity">
    <text evidence="17">Belongs to the NnrD/CARKD family.</text>
</comment>
<keyword evidence="5 18" id="KW-0479">Metal-binding</keyword>
<keyword evidence="9 18" id="KW-0630">Potassium</keyword>
<evidence type="ECO:0000259" key="21">
    <source>
        <dbReference type="PROSITE" id="PS51385"/>
    </source>
</evidence>
<keyword evidence="13" id="KW-0511">Multifunctional enzyme</keyword>
<feature type="binding site" evidence="17">
    <location>
        <begin position="412"/>
        <end position="416"/>
    </location>
    <ligand>
        <name>AMP</name>
        <dbReference type="ChEBI" id="CHEBI:456215"/>
    </ligand>
</feature>
<evidence type="ECO:0000256" key="4">
    <source>
        <dbReference type="ARBA" id="ARBA00009524"/>
    </source>
</evidence>
<dbReference type="EC" id="4.2.1.136" evidence="19"/>
<sequence>MIDCSINSVSEALPDTVFRADWLRREEAGAAQSVGVSLYTLMQRAGSAAFALARLQYPSAQHWLVLAGHGNNGGDGYVVATLAKAAGLSISVIACPGERPLPSEAEQARAQWIADGGTALTPESVWPDDVDLIIDGLLGTGLSAAPRAPYDRLIESANAHAAPTVALDIPSGLNAETGHAAGAVIDAAHTITFITLKPGLLTGQARDHVGRLRIDDLALSAWVKSQDAPIQRLTPRHLSQWLKPRRPGAHKGDNGRLLIVGGDAGTGGAIFMAGESALRAGAGLVRVLTHREYLAALLVSRPELMVQELNTATLRQGLEWADVVVIGPGLGQGEWGRNALRIAENCNKSMLWDADALNLLAISPHKRQNRILTPHPGEAARLLNCRVADIESDRLLSAEKLVKRYGGVVVLKGAGTVIANEQGALAIADVGNPGMATGGMGDVLSGIIGALAAQKLSLYDAARAGCVVHGAAADWLAKQRGPRGMLATDLMPVLAQYVNPEWISLEKTE</sequence>
<dbReference type="HAMAP" id="MF_01965">
    <property type="entry name" value="NADHX_dehydratase"/>
    <property type="match status" value="1"/>
</dbReference>
<dbReference type="SUPFAM" id="SSF64153">
    <property type="entry name" value="YjeF N-terminal domain-like"/>
    <property type="match status" value="1"/>
</dbReference>
<evidence type="ECO:0000256" key="17">
    <source>
        <dbReference type="HAMAP-Rule" id="MF_01965"/>
    </source>
</evidence>
<evidence type="ECO:0000313" key="22">
    <source>
        <dbReference type="EMBL" id="AXW86054.1"/>
    </source>
</evidence>
<evidence type="ECO:0000256" key="13">
    <source>
        <dbReference type="ARBA" id="ARBA00023268"/>
    </source>
</evidence>
<dbReference type="PROSITE" id="PS51383">
    <property type="entry name" value="YJEF_C_3"/>
    <property type="match status" value="1"/>
</dbReference>
<feature type="binding site" evidence="17">
    <location>
        <position position="269"/>
    </location>
    <ligand>
        <name>(6S)-NADPHX</name>
        <dbReference type="ChEBI" id="CHEBI:64076"/>
    </ligand>
</feature>
<comment type="similarity">
    <text evidence="4 19">In the C-terminal section; belongs to the NnrD/CARKD family.</text>
</comment>
<feature type="domain" description="YjeF C-terminal" evidence="20">
    <location>
        <begin position="234"/>
        <end position="501"/>
    </location>
</feature>
<dbReference type="InterPro" id="IPR036652">
    <property type="entry name" value="YjeF_N_dom_sf"/>
</dbReference>
<name>A0AAD0SDN6_9GAMM</name>
<dbReference type="NCBIfam" id="TIGR00196">
    <property type="entry name" value="yjeF_cterm"/>
    <property type="match status" value="1"/>
</dbReference>
<evidence type="ECO:0000256" key="9">
    <source>
        <dbReference type="ARBA" id="ARBA00022958"/>
    </source>
</evidence>
<evidence type="ECO:0000256" key="16">
    <source>
        <dbReference type="ARBA" id="ARBA00049209"/>
    </source>
</evidence>
<comment type="cofactor">
    <cofactor evidence="17">
        <name>Mg(2+)</name>
        <dbReference type="ChEBI" id="CHEBI:18420"/>
    </cofactor>
</comment>
<dbReference type="Pfam" id="PF01256">
    <property type="entry name" value="Carb_kinase"/>
    <property type="match status" value="1"/>
</dbReference>
<evidence type="ECO:0000313" key="23">
    <source>
        <dbReference type="Proteomes" id="UP000263881"/>
    </source>
</evidence>
<dbReference type="InterPro" id="IPR004443">
    <property type="entry name" value="YjeF_N_dom"/>
</dbReference>
<comment type="function">
    <text evidence="14 19">Bifunctional enzyme that catalyzes the epimerization of the S- and R-forms of NAD(P)HX and the dehydration of the S-form of NAD(P)HX at the expense of ADP, which is converted to AMP. This allows the repair of both epimers of NAD(P)HX, a damaged form of NAD(P)H that is a result of enzymatic or heat-dependent hydration.</text>
</comment>
<comment type="function">
    <text evidence="18">Catalyzes the epimerization of the S- and R-forms of NAD(P)HX, a damaged form of NAD(P)H that is a result of enzymatic or heat-dependent hydration. This is a prerequisite for the S-specific NAD(P)H-hydrate dehydratase to allow the repair of both epimers of NAD(P)HX.</text>
</comment>
<feature type="binding site" evidence="17">
    <location>
        <position position="441"/>
    </location>
    <ligand>
        <name>AMP</name>
        <dbReference type="ChEBI" id="CHEBI:456215"/>
    </ligand>
</feature>
<evidence type="ECO:0000256" key="19">
    <source>
        <dbReference type="PIRNR" id="PIRNR017184"/>
    </source>
</evidence>
<feature type="binding site" evidence="18">
    <location>
        <begin position="71"/>
        <end position="75"/>
    </location>
    <ligand>
        <name>(6S)-NADPHX</name>
        <dbReference type="ChEBI" id="CHEBI:64076"/>
    </ligand>
</feature>
<dbReference type="PANTHER" id="PTHR12592:SF0">
    <property type="entry name" value="ATP-DEPENDENT (S)-NAD(P)H-HYDRATE DEHYDRATASE"/>
    <property type="match status" value="1"/>
</dbReference>
<keyword evidence="7 17" id="KW-0067">ATP-binding</keyword>
<dbReference type="FunFam" id="3.40.50.10260:FF:000003">
    <property type="entry name" value="Multifunctional fusion protein"/>
    <property type="match status" value="1"/>
</dbReference>
<accession>A0AAD0SDN6</accession>
<evidence type="ECO:0000256" key="8">
    <source>
        <dbReference type="ARBA" id="ARBA00022857"/>
    </source>
</evidence>
<comment type="catalytic activity">
    <reaction evidence="2 18 19">
        <text>(6R)-NADPHX = (6S)-NADPHX</text>
        <dbReference type="Rhea" id="RHEA:32227"/>
        <dbReference type="ChEBI" id="CHEBI:64076"/>
        <dbReference type="ChEBI" id="CHEBI:64077"/>
        <dbReference type="EC" id="5.1.99.6"/>
    </reaction>
</comment>
<dbReference type="PANTHER" id="PTHR12592">
    <property type="entry name" value="ATP-DEPENDENT (S)-NAD(P)H-HYDRATE DEHYDRATASE FAMILY MEMBER"/>
    <property type="match status" value="1"/>
</dbReference>
<dbReference type="CDD" id="cd01171">
    <property type="entry name" value="YXKO-related"/>
    <property type="match status" value="1"/>
</dbReference>
<feature type="binding site" evidence="17">
    <location>
        <position position="329"/>
    </location>
    <ligand>
        <name>(6S)-NADPHX</name>
        <dbReference type="ChEBI" id="CHEBI:64076"/>
    </ligand>
</feature>
<dbReference type="RefSeq" id="WP_118894643.1">
    <property type="nucleotide sequence ID" value="NZ_CP023009.1"/>
</dbReference>
<feature type="binding site" evidence="18">
    <location>
        <begin position="139"/>
        <end position="145"/>
    </location>
    <ligand>
        <name>(6S)-NADPHX</name>
        <dbReference type="ChEBI" id="CHEBI:64076"/>
    </ligand>
</feature>
<evidence type="ECO:0000259" key="20">
    <source>
        <dbReference type="PROSITE" id="PS51383"/>
    </source>
</evidence>
<gene>
    <name evidence="17" type="primary">nnrD</name>
    <name evidence="18" type="synonym">nnrE</name>
    <name evidence="22" type="ORF">CKQ53_03040</name>
</gene>
<keyword evidence="8 17" id="KW-0521">NADP</keyword>
<dbReference type="NCBIfam" id="TIGR00197">
    <property type="entry name" value="yjeF_nterm"/>
    <property type="match status" value="1"/>
</dbReference>
<keyword evidence="23" id="KW-1185">Reference proteome</keyword>
<dbReference type="InterPro" id="IPR029056">
    <property type="entry name" value="Ribokinase-like"/>
</dbReference>
<protein>
    <recommendedName>
        <fullName evidence="19">Bifunctional NAD(P)H-hydrate repair enzyme</fullName>
    </recommendedName>
    <alternativeName>
        <fullName evidence="19">Nicotinamide nucleotide repair protein</fullName>
    </alternativeName>
    <domain>
        <recommendedName>
            <fullName evidence="19">ADP-dependent (S)-NAD(P)H-hydrate dehydratase</fullName>
            <ecNumber evidence="19">4.2.1.136</ecNumber>
        </recommendedName>
        <alternativeName>
            <fullName evidence="19">ADP-dependent NAD(P)HX dehydratase</fullName>
        </alternativeName>
    </domain>
    <domain>
        <recommendedName>
            <fullName evidence="19">NAD(P)H-hydrate epimerase</fullName>
            <ecNumber evidence="19">5.1.99.6</ecNumber>
        </recommendedName>
    </domain>
</protein>
<dbReference type="EMBL" id="CP023009">
    <property type="protein sequence ID" value="AXW86054.1"/>
    <property type="molecule type" value="Genomic_DNA"/>
</dbReference>
<evidence type="ECO:0000256" key="12">
    <source>
        <dbReference type="ARBA" id="ARBA00023239"/>
    </source>
</evidence>
<dbReference type="PROSITE" id="PS51385">
    <property type="entry name" value="YJEF_N"/>
    <property type="match status" value="1"/>
</dbReference>
<comment type="catalytic activity">
    <reaction evidence="16 17 19">
        <text>(6S)-NADPHX + ADP = AMP + phosphate + NADPH + H(+)</text>
        <dbReference type="Rhea" id="RHEA:32235"/>
        <dbReference type="ChEBI" id="CHEBI:15378"/>
        <dbReference type="ChEBI" id="CHEBI:43474"/>
        <dbReference type="ChEBI" id="CHEBI:57783"/>
        <dbReference type="ChEBI" id="CHEBI:64076"/>
        <dbReference type="ChEBI" id="CHEBI:456215"/>
        <dbReference type="ChEBI" id="CHEBI:456216"/>
        <dbReference type="EC" id="4.2.1.136"/>
    </reaction>
</comment>
<dbReference type="PROSITE" id="PS01050">
    <property type="entry name" value="YJEF_C_2"/>
    <property type="match status" value="1"/>
</dbReference>
<comment type="catalytic activity">
    <reaction evidence="1 18 19">
        <text>(6R)-NADHX = (6S)-NADHX</text>
        <dbReference type="Rhea" id="RHEA:32215"/>
        <dbReference type="ChEBI" id="CHEBI:64074"/>
        <dbReference type="ChEBI" id="CHEBI:64075"/>
        <dbReference type="EC" id="5.1.99.6"/>
    </reaction>
</comment>
<dbReference type="NCBIfam" id="NF007856">
    <property type="entry name" value="PRK10565.1"/>
    <property type="match status" value="1"/>
</dbReference>
<dbReference type="SUPFAM" id="SSF53613">
    <property type="entry name" value="Ribokinase-like"/>
    <property type="match status" value="1"/>
</dbReference>
<comment type="similarity">
    <text evidence="18">Belongs to the NnrE/AIBP family.</text>
</comment>
<dbReference type="InterPro" id="IPR030677">
    <property type="entry name" value="Nnr"/>
</dbReference>
<keyword evidence="12 17" id="KW-0456">Lyase</keyword>
<dbReference type="FunFam" id="3.40.1190.20:FF:000017">
    <property type="entry name" value="Multifunctional fusion protein"/>
    <property type="match status" value="1"/>
</dbReference>
<dbReference type="Pfam" id="PF03853">
    <property type="entry name" value="YjeF_N"/>
    <property type="match status" value="1"/>
</dbReference>
<dbReference type="GO" id="GO:0046496">
    <property type="term" value="P:nicotinamide nucleotide metabolic process"/>
    <property type="evidence" value="ECO:0007669"/>
    <property type="project" value="UniProtKB-UniRule"/>
</dbReference>
<dbReference type="PIRSF" id="PIRSF017184">
    <property type="entry name" value="Nnr"/>
    <property type="match status" value="1"/>
</dbReference>
<dbReference type="EC" id="5.1.99.6" evidence="19"/>
<comment type="catalytic activity">
    <reaction evidence="15 17 19">
        <text>(6S)-NADHX + ADP = AMP + phosphate + NADH + H(+)</text>
        <dbReference type="Rhea" id="RHEA:32223"/>
        <dbReference type="ChEBI" id="CHEBI:15378"/>
        <dbReference type="ChEBI" id="CHEBI:43474"/>
        <dbReference type="ChEBI" id="CHEBI:57945"/>
        <dbReference type="ChEBI" id="CHEBI:64074"/>
        <dbReference type="ChEBI" id="CHEBI:456215"/>
        <dbReference type="ChEBI" id="CHEBI:456216"/>
        <dbReference type="EC" id="4.2.1.136"/>
    </reaction>
</comment>
<dbReference type="GO" id="GO:0005524">
    <property type="term" value="F:ATP binding"/>
    <property type="evidence" value="ECO:0007669"/>
    <property type="project" value="UniProtKB-UniRule"/>
</dbReference>
<evidence type="ECO:0000256" key="7">
    <source>
        <dbReference type="ARBA" id="ARBA00022840"/>
    </source>
</evidence>
<feature type="binding site" evidence="18">
    <location>
        <position position="135"/>
    </location>
    <ligand>
        <name>K(+)</name>
        <dbReference type="ChEBI" id="CHEBI:29103"/>
    </ligand>
</feature>
<comment type="cofactor">
    <cofactor evidence="18 19">
        <name>K(+)</name>
        <dbReference type="ChEBI" id="CHEBI:29103"/>
    </cofactor>
    <text evidence="18 19">Binds 1 potassium ion per subunit.</text>
</comment>